<comment type="function">
    <text evidence="1">Putative gamma-glutamylcyclotransferase.</text>
</comment>
<organism evidence="7 8">
    <name type="scientific">Dipteronia sinensis</name>
    <dbReference type="NCBI Taxonomy" id="43782"/>
    <lineage>
        <taxon>Eukaryota</taxon>
        <taxon>Viridiplantae</taxon>
        <taxon>Streptophyta</taxon>
        <taxon>Embryophyta</taxon>
        <taxon>Tracheophyta</taxon>
        <taxon>Spermatophyta</taxon>
        <taxon>Magnoliopsida</taxon>
        <taxon>eudicotyledons</taxon>
        <taxon>Gunneridae</taxon>
        <taxon>Pentapetalae</taxon>
        <taxon>rosids</taxon>
        <taxon>malvids</taxon>
        <taxon>Sapindales</taxon>
        <taxon>Sapindaceae</taxon>
        <taxon>Hippocastanoideae</taxon>
        <taxon>Acereae</taxon>
        <taxon>Dipteronia</taxon>
    </lineage>
</organism>
<evidence type="ECO:0000256" key="2">
    <source>
        <dbReference type="ARBA" id="ARBA00008861"/>
    </source>
</evidence>
<evidence type="ECO:0000256" key="5">
    <source>
        <dbReference type="RuleBase" id="RU367036"/>
    </source>
</evidence>
<comment type="similarity">
    <text evidence="2 5">Belongs to the gamma-glutamylcyclotransferase family.</text>
</comment>
<feature type="active site" description="Proton acceptor" evidence="4">
    <location>
        <position position="91"/>
    </location>
</feature>
<dbReference type="InterPro" id="IPR009288">
    <property type="entry name" value="AIG2-like_dom"/>
</dbReference>
<protein>
    <recommendedName>
        <fullName evidence="5">Gamma-glutamylcyclotransferase family protein</fullName>
    </recommendedName>
</protein>
<dbReference type="InterPro" id="IPR013024">
    <property type="entry name" value="GGCT-like"/>
</dbReference>
<accession>A0AAD9ZTA7</accession>
<keyword evidence="3" id="KW-0012">Acyltransferase</keyword>
<feature type="domain" description="Gamma-glutamylcyclotransferase AIG2-like" evidence="6">
    <location>
        <begin position="13"/>
        <end position="124"/>
    </location>
</feature>
<evidence type="ECO:0000313" key="8">
    <source>
        <dbReference type="Proteomes" id="UP001281410"/>
    </source>
</evidence>
<dbReference type="Proteomes" id="UP001281410">
    <property type="component" value="Unassembled WGS sequence"/>
</dbReference>
<dbReference type="Gene3D" id="3.10.490.10">
    <property type="entry name" value="Gamma-glutamyl cyclotransferase-like"/>
    <property type="match status" value="1"/>
</dbReference>
<evidence type="ECO:0000313" key="7">
    <source>
        <dbReference type="EMBL" id="KAK3190248.1"/>
    </source>
</evidence>
<name>A0AAD9ZTA7_9ROSI</name>
<keyword evidence="3" id="KW-0808">Transferase</keyword>
<gene>
    <name evidence="7" type="ORF">Dsin_029809</name>
</gene>
<keyword evidence="8" id="KW-1185">Reference proteome</keyword>
<dbReference type="InterPro" id="IPR039126">
    <property type="entry name" value="GGACT"/>
</dbReference>
<dbReference type="GO" id="GO:0061929">
    <property type="term" value="F:gamma-glutamylaminecyclotransferase activity"/>
    <property type="evidence" value="ECO:0007669"/>
    <property type="project" value="InterPro"/>
</dbReference>
<evidence type="ECO:0000256" key="3">
    <source>
        <dbReference type="ARBA" id="ARBA00023315"/>
    </source>
</evidence>
<proteinExistence type="inferred from homology"/>
<dbReference type="GO" id="GO:0005829">
    <property type="term" value="C:cytosol"/>
    <property type="evidence" value="ECO:0007669"/>
    <property type="project" value="TreeGrafter"/>
</dbReference>
<evidence type="ECO:0000256" key="4">
    <source>
        <dbReference type="PIRSR" id="PIRSR639126-1"/>
    </source>
</evidence>
<sequence>MGIEAEKQCKTMIFTYGTLKRGFSNHTLLQDLMRTGDAVFKGTYTTFQKYPLVCGPYKVPFLLNIPGSGYRVSGELYAVSSYGLGRVDELEGTTRGHYQRLPIQLTPENQESVTAAAEAYFAETSYDEELWRKSEKMGLCCYSEKEAKGYVKRKDRPQNLTFLDHIRIFVSSSSSSSSSSY</sequence>
<dbReference type="InterPro" id="IPR036568">
    <property type="entry name" value="GGCT-like_sf"/>
</dbReference>
<dbReference type="SUPFAM" id="SSF110857">
    <property type="entry name" value="Gamma-glutamyl cyclotransferase-like"/>
    <property type="match status" value="1"/>
</dbReference>
<evidence type="ECO:0000259" key="6">
    <source>
        <dbReference type="Pfam" id="PF06094"/>
    </source>
</evidence>
<dbReference type="GO" id="GO:0016746">
    <property type="term" value="F:acyltransferase activity"/>
    <property type="evidence" value="ECO:0007669"/>
    <property type="project" value="UniProtKB-KW"/>
</dbReference>
<dbReference type="EMBL" id="JANJYJ010000009">
    <property type="protein sequence ID" value="KAK3190248.1"/>
    <property type="molecule type" value="Genomic_DNA"/>
</dbReference>
<dbReference type="PANTHER" id="PTHR12510">
    <property type="entry name" value="TROPONIN C-AKIN-1 PROTEIN"/>
    <property type="match status" value="1"/>
</dbReference>
<reference evidence="7" key="1">
    <citation type="journal article" date="2023" name="Plant J.">
        <title>Genome sequences and population genomics provide insights into the demographic history, inbreeding, and mutation load of two 'living fossil' tree species of Dipteronia.</title>
        <authorList>
            <person name="Feng Y."/>
            <person name="Comes H.P."/>
            <person name="Chen J."/>
            <person name="Zhu S."/>
            <person name="Lu R."/>
            <person name="Zhang X."/>
            <person name="Li P."/>
            <person name="Qiu J."/>
            <person name="Olsen K.M."/>
            <person name="Qiu Y."/>
        </authorList>
    </citation>
    <scope>NUCLEOTIDE SEQUENCE</scope>
    <source>
        <strain evidence="7">NBL</strain>
    </source>
</reference>
<evidence type="ECO:0000256" key="1">
    <source>
        <dbReference type="ARBA" id="ARBA00002782"/>
    </source>
</evidence>
<dbReference type="CDD" id="cd06661">
    <property type="entry name" value="GGCT_like"/>
    <property type="match status" value="1"/>
</dbReference>
<dbReference type="FunFam" id="3.10.490.10:FF:000009">
    <property type="entry name" value="Putative gamma-glutamylcyclotransferase"/>
    <property type="match status" value="1"/>
</dbReference>
<comment type="caution">
    <text evidence="7">The sequence shown here is derived from an EMBL/GenBank/DDBJ whole genome shotgun (WGS) entry which is preliminary data.</text>
</comment>
<dbReference type="Pfam" id="PF06094">
    <property type="entry name" value="GGACT"/>
    <property type="match status" value="1"/>
</dbReference>
<dbReference type="PANTHER" id="PTHR12510:SF4">
    <property type="entry name" value="GAMMA-GLUTAMYLAMINECYCLOTRANSFERASE"/>
    <property type="match status" value="1"/>
</dbReference>
<dbReference type="AlphaFoldDB" id="A0AAD9ZTA7"/>